<organism evidence="1 2">
    <name type="scientific">Pistacia integerrima</name>
    <dbReference type="NCBI Taxonomy" id="434235"/>
    <lineage>
        <taxon>Eukaryota</taxon>
        <taxon>Viridiplantae</taxon>
        <taxon>Streptophyta</taxon>
        <taxon>Embryophyta</taxon>
        <taxon>Tracheophyta</taxon>
        <taxon>Spermatophyta</taxon>
        <taxon>Magnoliopsida</taxon>
        <taxon>eudicotyledons</taxon>
        <taxon>Gunneridae</taxon>
        <taxon>Pentapetalae</taxon>
        <taxon>rosids</taxon>
        <taxon>malvids</taxon>
        <taxon>Sapindales</taxon>
        <taxon>Anacardiaceae</taxon>
        <taxon>Pistacia</taxon>
    </lineage>
</organism>
<comment type="caution">
    <text evidence="1">The sequence shown here is derived from an EMBL/GenBank/DDBJ whole genome shotgun (WGS) entry which is preliminary data.</text>
</comment>
<dbReference type="Proteomes" id="UP001163603">
    <property type="component" value="Chromosome 3"/>
</dbReference>
<sequence>MIDLSSLLYLNFAIDLATLSLIILLLLFSLLSLCLIFYLRFKTQSSNDNYLDRFNALWTVRLLLVIFIIFWTLNELLRIPFFRIGYIYPFFTSLTLSQQDNLCKIHLVLSLGLLEPGFLVTLLFLLHVSIKQKTPRGSWAFAFLLATCLPISLVQFLFVFFQRLAVGLLPNIFLVTSTIVKDGLGGNTVLCAFPLFSTALFGAFGIVYCLYFMFSCWSVISLVINKTLRVRIRILAFTVLASIGLQVLFLGLSVLWEPKEGAFGAVAFLVFLSTFACAVVGEVILVIIPIIDSLAVRGDSYRWNITHSVTMEDSNKEESL</sequence>
<dbReference type="EMBL" id="CM047738">
    <property type="protein sequence ID" value="KAJ0044992.1"/>
    <property type="molecule type" value="Genomic_DNA"/>
</dbReference>
<reference evidence="2" key="1">
    <citation type="journal article" date="2023" name="G3 (Bethesda)">
        <title>Genome assembly and association tests identify interacting loci associated with vigor, precocity, and sex in interspecific pistachio rootstocks.</title>
        <authorList>
            <person name="Palmer W."/>
            <person name="Jacygrad E."/>
            <person name="Sagayaradj S."/>
            <person name="Cavanaugh K."/>
            <person name="Han R."/>
            <person name="Bertier L."/>
            <person name="Beede B."/>
            <person name="Kafkas S."/>
            <person name="Golino D."/>
            <person name="Preece J."/>
            <person name="Michelmore R."/>
        </authorList>
    </citation>
    <scope>NUCLEOTIDE SEQUENCE [LARGE SCALE GENOMIC DNA]</scope>
</reference>
<protein>
    <submittedName>
        <fullName evidence="1">Uncharacterized protein</fullName>
    </submittedName>
</protein>
<accession>A0ACC0Z269</accession>
<evidence type="ECO:0000313" key="2">
    <source>
        <dbReference type="Proteomes" id="UP001163603"/>
    </source>
</evidence>
<gene>
    <name evidence="1" type="ORF">Pint_05158</name>
</gene>
<name>A0ACC0Z269_9ROSI</name>
<proteinExistence type="predicted"/>
<keyword evidence="2" id="KW-1185">Reference proteome</keyword>
<evidence type="ECO:0000313" key="1">
    <source>
        <dbReference type="EMBL" id="KAJ0044992.1"/>
    </source>
</evidence>